<dbReference type="InterPro" id="IPR001878">
    <property type="entry name" value="Znf_CCHC"/>
</dbReference>
<proteinExistence type="predicted"/>
<dbReference type="InterPro" id="IPR025836">
    <property type="entry name" value="Zn_knuckle_CX2CX4HX4C"/>
</dbReference>
<reference evidence="4" key="1">
    <citation type="submission" date="2020-06" db="EMBL/GenBank/DDBJ databases">
        <authorList>
            <person name="Li T."/>
            <person name="Hu X."/>
            <person name="Zhang T."/>
            <person name="Song X."/>
            <person name="Zhang H."/>
            <person name="Dai N."/>
            <person name="Sheng W."/>
            <person name="Hou X."/>
            <person name="Wei L."/>
        </authorList>
    </citation>
    <scope>NUCLEOTIDE SEQUENCE</scope>
    <source>
        <strain evidence="4">KEN1</strain>
        <tissue evidence="4">Leaf</tissue>
    </source>
</reference>
<feature type="compositionally biased region" description="Low complexity" evidence="2">
    <location>
        <begin position="65"/>
        <end position="75"/>
    </location>
</feature>
<comment type="caution">
    <text evidence="4">The sequence shown here is derived from an EMBL/GenBank/DDBJ whole genome shotgun (WGS) entry which is preliminary data.</text>
</comment>
<dbReference type="GO" id="GO:0008270">
    <property type="term" value="F:zinc ion binding"/>
    <property type="evidence" value="ECO:0007669"/>
    <property type="project" value="UniProtKB-KW"/>
</dbReference>
<dbReference type="EMBL" id="JACGWN010000016">
    <property type="protein sequence ID" value="KAL0394949.1"/>
    <property type="molecule type" value="Genomic_DNA"/>
</dbReference>
<dbReference type="GO" id="GO:0003676">
    <property type="term" value="F:nucleic acid binding"/>
    <property type="evidence" value="ECO:0007669"/>
    <property type="project" value="InterPro"/>
</dbReference>
<keyword evidence="1" id="KW-0863">Zinc-finger</keyword>
<feature type="domain" description="CCHC-type" evidence="3">
    <location>
        <begin position="18"/>
        <end position="31"/>
    </location>
</feature>
<protein>
    <recommendedName>
        <fullName evidence="3">CCHC-type domain-containing protein</fullName>
    </recommendedName>
</protein>
<gene>
    <name evidence="4" type="ORF">Slati_4461100</name>
</gene>
<dbReference type="Pfam" id="PF14392">
    <property type="entry name" value="zf-CCHC_4"/>
    <property type="match status" value="1"/>
</dbReference>
<keyword evidence="1" id="KW-0479">Metal-binding</keyword>
<evidence type="ECO:0000256" key="1">
    <source>
        <dbReference type="PROSITE-ProRule" id="PRU00047"/>
    </source>
</evidence>
<evidence type="ECO:0000313" key="4">
    <source>
        <dbReference type="EMBL" id="KAL0394949.1"/>
    </source>
</evidence>
<accession>A0AAW2SR88</accession>
<sequence length="249" mass="27493">MGEEHMVKFTYERPPNFCYFCGRLGHISKYCELQFADDFQNPGPDTPFGPWLQVPLPTRGPAYYLSSGRSRGLGSNQQQPRRASQCGPAIFRDFTPSQGSEPGEVNRNQPQGNRMPGSKGMANVIPEPEVSSTQNRQDKCACTADGGKGKALHTVDIQAPIDDEERELLQTKSLQLAKATQTTGDGVYLNKLSLHNIEEGSLHTVPLRFAARGLGCKRQPRNGQRALLRSSEEGRKRLRGAKLIEPGLE</sequence>
<organism evidence="4">
    <name type="scientific">Sesamum latifolium</name>
    <dbReference type="NCBI Taxonomy" id="2727402"/>
    <lineage>
        <taxon>Eukaryota</taxon>
        <taxon>Viridiplantae</taxon>
        <taxon>Streptophyta</taxon>
        <taxon>Embryophyta</taxon>
        <taxon>Tracheophyta</taxon>
        <taxon>Spermatophyta</taxon>
        <taxon>Magnoliopsida</taxon>
        <taxon>eudicotyledons</taxon>
        <taxon>Gunneridae</taxon>
        <taxon>Pentapetalae</taxon>
        <taxon>asterids</taxon>
        <taxon>lamiids</taxon>
        <taxon>Lamiales</taxon>
        <taxon>Pedaliaceae</taxon>
        <taxon>Sesamum</taxon>
    </lineage>
</organism>
<keyword evidence="1" id="KW-0862">Zinc</keyword>
<dbReference type="PROSITE" id="PS50158">
    <property type="entry name" value="ZF_CCHC"/>
    <property type="match status" value="1"/>
</dbReference>
<feature type="region of interest" description="Disordered" evidence="2">
    <location>
        <begin position="63"/>
        <end position="139"/>
    </location>
</feature>
<evidence type="ECO:0000259" key="3">
    <source>
        <dbReference type="PROSITE" id="PS50158"/>
    </source>
</evidence>
<evidence type="ECO:0000256" key="2">
    <source>
        <dbReference type="SAM" id="MobiDB-lite"/>
    </source>
</evidence>
<name>A0AAW2SR88_9LAMI</name>
<reference evidence="4" key="2">
    <citation type="journal article" date="2024" name="Plant">
        <title>Genomic evolution and insights into agronomic trait innovations of Sesamum species.</title>
        <authorList>
            <person name="Miao H."/>
            <person name="Wang L."/>
            <person name="Qu L."/>
            <person name="Liu H."/>
            <person name="Sun Y."/>
            <person name="Le M."/>
            <person name="Wang Q."/>
            <person name="Wei S."/>
            <person name="Zheng Y."/>
            <person name="Lin W."/>
            <person name="Duan Y."/>
            <person name="Cao H."/>
            <person name="Xiong S."/>
            <person name="Wang X."/>
            <person name="Wei L."/>
            <person name="Li C."/>
            <person name="Ma Q."/>
            <person name="Ju M."/>
            <person name="Zhao R."/>
            <person name="Li G."/>
            <person name="Mu C."/>
            <person name="Tian Q."/>
            <person name="Mei H."/>
            <person name="Zhang T."/>
            <person name="Gao T."/>
            <person name="Zhang H."/>
        </authorList>
    </citation>
    <scope>NUCLEOTIDE SEQUENCE</scope>
    <source>
        <strain evidence="4">KEN1</strain>
    </source>
</reference>
<dbReference type="AlphaFoldDB" id="A0AAW2SR88"/>
<feature type="compositionally biased region" description="Polar residues" evidence="2">
    <location>
        <begin position="95"/>
        <end position="112"/>
    </location>
</feature>